<feature type="domain" description="Response regulatory" evidence="2">
    <location>
        <begin position="36"/>
        <end position="156"/>
    </location>
</feature>
<dbReference type="AlphaFoldDB" id="A0A212J0K6"/>
<dbReference type="PROSITE" id="PS50110">
    <property type="entry name" value="RESPONSE_REGULATORY"/>
    <property type="match status" value="1"/>
</dbReference>
<dbReference type="GO" id="GO:0016301">
    <property type="term" value="F:kinase activity"/>
    <property type="evidence" value="ECO:0007669"/>
    <property type="project" value="InterPro"/>
</dbReference>
<organism evidence="3">
    <name type="scientific">uncultured Dysgonomonas sp</name>
    <dbReference type="NCBI Taxonomy" id="206096"/>
    <lineage>
        <taxon>Bacteria</taxon>
        <taxon>Pseudomonadati</taxon>
        <taxon>Bacteroidota</taxon>
        <taxon>Bacteroidia</taxon>
        <taxon>Bacteroidales</taxon>
        <taxon>Dysgonomonadaceae</taxon>
        <taxon>Dysgonomonas</taxon>
        <taxon>environmental samples</taxon>
    </lineage>
</organism>
<dbReference type="GO" id="GO:0005524">
    <property type="term" value="F:ATP binding"/>
    <property type="evidence" value="ECO:0007669"/>
    <property type="project" value="InterPro"/>
</dbReference>
<name>A0A212J0K6_9BACT</name>
<evidence type="ECO:0000313" key="3">
    <source>
        <dbReference type="EMBL" id="SBV92960.1"/>
    </source>
</evidence>
<dbReference type="EMBL" id="FLUL01000001">
    <property type="protein sequence ID" value="SBV92960.1"/>
    <property type="molecule type" value="Genomic_DNA"/>
</dbReference>
<sequence length="987" mass="113214">MEKLPDIKAFRFKDTSFANLMTKRIFNVLLIATKYDSFMLEDDGRIDEQIFNEYTSLNLNYPPRFTQVYSEDEAIRKISENHYELIIQMPNMDDTDIFSTAKHIKELYPETPFIVLTPFSKEVSKRLSSEDLSGVDYVFSWLGNPDLLLAIIKLIEDGMNVEHDTESVGVQVILLIEDSVRFYSSALPTLFKIVMEASKEFSKEALNEHQQMLRMRGRPKIMLARTFEEAVDIYKKYYNNILGVITDMSYAHGGTKDKLAGYNFVKWMRKQRRFAPVVFTSSEVKNKAYADELGCSFIDKNSKSFPRDLKKQVVNNFGFGDFIIIDPETGNEIMRIRNLKDMQKNIFNIPDASIEYHLSHDHFSRFFYSRAMFPLAEWLKRIAVTDFSSMEEARQIIYDMIIKYRKVKNSGIVATFDKDRFDEFSNFARMGDGSIGGKGRSIAFIDNIIKEHLELNEDNKISVKIPRTVVLCTDIFDEFMETNDLYPIALSDKSDDEILRCFFRAGLPDRLIEDFMVFLDSIDAPIAVRSSSLLEDSHYQPFAGVYSTYMIPLMKDKYDTLGLLSKAIKAVYASVFYKDSKTYMTATQNLIDQEKMAIVIQEAVGTNYEDHFYPTISGVARSLNFYPIGNERPEEGIANIVLGLGKYIVEGGSNLRFSPAHPHNIVQLSSVDLALRDTQRFFYALDTKNIQKEFTTNDGFNLLKLNIKDAEKDGSIKYISSTYDPVDQVIYDGYYDSGRKIISFANVLQHNVFPLAEILQQVLKIGQSEMGRAVEIEFAVDLKKKGEGIFYLLQIRPIVQNKELQIEDLSRIKPEDEILHSNNALGHGVISDVHDIIYVKTKNFNAANNTKIATEIDKLNAEFLEKEKNYILVGPGRWGSSDSWLGIPVKWPQISNAQVLVELTLDNYKIEPSQGTHFFQNLTSFDVGYFSINPFTSKDGLFDEDYLNKQPAVFETDYIRHVQFLNPMVIKINGKKNIGTVLKPEQI</sequence>
<dbReference type="SUPFAM" id="SSF56059">
    <property type="entry name" value="Glutathione synthetase ATP-binding domain-like"/>
    <property type="match status" value="1"/>
</dbReference>
<dbReference type="Gene3D" id="3.40.50.2300">
    <property type="match status" value="1"/>
</dbReference>
<dbReference type="InterPro" id="IPR011006">
    <property type="entry name" value="CheY-like_superfamily"/>
</dbReference>
<dbReference type="PANTHER" id="PTHR43615">
    <property type="entry name" value="PHOSPHOENOLPYRUVATE SYNTHASE-RELATED"/>
    <property type="match status" value="1"/>
</dbReference>
<evidence type="ECO:0000259" key="2">
    <source>
        <dbReference type="PROSITE" id="PS50110"/>
    </source>
</evidence>
<dbReference type="SUPFAM" id="SSF52172">
    <property type="entry name" value="CheY-like"/>
    <property type="match status" value="1"/>
</dbReference>
<dbReference type="InterPro" id="IPR013815">
    <property type="entry name" value="ATP_grasp_subdomain_1"/>
</dbReference>
<accession>A0A212J0K6</accession>
<comment type="caution">
    <text evidence="1">Lacks conserved residue(s) required for the propagation of feature annotation.</text>
</comment>
<dbReference type="GO" id="GO:0000160">
    <property type="term" value="P:phosphorelay signal transduction system"/>
    <property type="evidence" value="ECO:0007669"/>
    <property type="project" value="InterPro"/>
</dbReference>
<dbReference type="RefSeq" id="WP_296946718.1">
    <property type="nucleotide sequence ID" value="NZ_LT599021.1"/>
</dbReference>
<dbReference type="Gene3D" id="3.30.1490.20">
    <property type="entry name" value="ATP-grasp fold, A domain"/>
    <property type="match status" value="1"/>
</dbReference>
<gene>
    <name evidence="3" type="ORF">KL86DYS2_10457</name>
</gene>
<proteinExistence type="predicted"/>
<dbReference type="InterPro" id="IPR002192">
    <property type="entry name" value="PPDK_AMP/ATP-bd"/>
</dbReference>
<dbReference type="InterPro" id="IPR001789">
    <property type="entry name" value="Sig_transdc_resp-reg_receiver"/>
</dbReference>
<dbReference type="PANTHER" id="PTHR43615:SF1">
    <property type="entry name" value="PPDK_N DOMAIN-CONTAINING PROTEIN"/>
    <property type="match status" value="1"/>
</dbReference>
<dbReference type="CDD" id="cd00156">
    <property type="entry name" value="REC"/>
    <property type="match status" value="1"/>
</dbReference>
<protein>
    <recommendedName>
        <fullName evidence="2">Response regulatory domain-containing protein</fullName>
    </recommendedName>
</protein>
<dbReference type="Pfam" id="PF01326">
    <property type="entry name" value="PPDK_N"/>
    <property type="match status" value="1"/>
</dbReference>
<reference evidence="3" key="1">
    <citation type="submission" date="2016-04" db="EMBL/GenBank/DDBJ databases">
        <authorList>
            <person name="Evans L.H."/>
            <person name="Alamgir A."/>
            <person name="Owens N."/>
            <person name="Weber N.D."/>
            <person name="Virtaneva K."/>
            <person name="Barbian K."/>
            <person name="Babar A."/>
            <person name="Rosenke K."/>
        </authorList>
    </citation>
    <scope>NUCLEOTIDE SEQUENCE</scope>
    <source>
        <strain evidence="3">86-2</strain>
    </source>
</reference>
<evidence type="ECO:0000256" key="1">
    <source>
        <dbReference type="PROSITE-ProRule" id="PRU00169"/>
    </source>
</evidence>
<dbReference type="InterPro" id="IPR051549">
    <property type="entry name" value="PEP_Utilizing_Enz"/>
</dbReference>